<proteinExistence type="predicted"/>
<evidence type="ECO:0000256" key="1">
    <source>
        <dbReference type="SAM" id="SignalP"/>
    </source>
</evidence>
<gene>
    <name evidence="2" type="ORF">AB0A76_08010</name>
</gene>
<dbReference type="InterPro" id="IPR015943">
    <property type="entry name" value="WD40/YVTN_repeat-like_dom_sf"/>
</dbReference>
<sequence length="653" mass="69933">MRKRTLSAATSFAVLVSSAALVAGTAAPAAADSVVPLTVGTIGDMVVDGVHQRLYFSDTYNSRVVVTDFAGKVVKNIADLPYVRDLDLSADSGTLYAAVQNADKIVAIDTAQLAVTIEYPTGEGTKPSTIASAPGRLWFGYGENWDSDLGSVDLTAATPTVALALTTGADWSYAPTLRTDPAAPDTLVAADGTISSGPIVVYDTGSGTPVVRASTRRDGFVKDIEIAPDGKSVVAADRVTSLTRLSLTDLSEQEHFPVSWNAEQVAVAPDGTVAGGTWDRDDVGDLFVFAGGSATPPSVRDTQAWLAYGRMEWAPDSTRLFVPVQEPGQSAYTLRTYTSPKLHTVSVTVKAPATAPINKPLTVSGSIASTLPLPTGTPLTVTRFDAENPAGKALGTRTTTNGTFFSFPDTPAAAGKVSYRVAYKGDAHHAYSTGTAVVQVAPFPTYLRLDQNRRTVDYRTDVTYTASLGWTYRNRVVEIWADPYGSEPKRLLKRGTVDSAGKLSVTMKMTRDTWVTADFAGDTRSGRAHVGSTVYTRAGLTTALSRHYKWSKIGTIWYQTYHQTTDPLVTAWNNPYPGRKTRYQVQVWYDGAWRTGGEDYVPLSSGGMAYVAFDGDGAAGVRARVRTSYVDGTSGDTVNTTIHGAWKYFTFTR</sequence>
<evidence type="ECO:0000313" key="3">
    <source>
        <dbReference type="Proteomes" id="UP001551210"/>
    </source>
</evidence>
<reference evidence="2 3" key="1">
    <citation type="submission" date="2024-06" db="EMBL/GenBank/DDBJ databases">
        <title>The Natural Products Discovery Center: Release of the First 8490 Sequenced Strains for Exploring Actinobacteria Biosynthetic Diversity.</title>
        <authorList>
            <person name="Kalkreuter E."/>
            <person name="Kautsar S.A."/>
            <person name="Yang D."/>
            <person name="Bader C.D."/>
            <person name="Teijaro C.N."/>
            <person name="Fluegel L."/>
            <person name="Davis C.M."/>
            <person name="Simpson J.R."/>
            <person name="Lauterbach L."/>
            <person name="Steele A.D."/>
            <person name="Gui C."/>
            <person name="Meng S."/>
            <person name="Li G."/>
            <person name="Viehrig K."/>
            <person name="Ye F."/>
            <person name="Su P."/>
            <person name="Kiefer A.F."/>
            <person name="Nichols A."/>
            <person name="Cepeda A.J."/>
            <person name="Yan W."/>
            <person name="Fan B."/>
            <person name="Jiang Y."/>
            <person name="Adhikari A."/>
            <person name="Zheng C.-J."/>
            <person name="Schuster L."/>
            <person name="Cowan T.M."/>
            <person name="Smanski M.J."/>
            <person name="Chevrette M.G."/>
            <person name="De Carvalho L.P.S."/>
            <person name="Shen B."/>
        </authorList>
    </citation>
    <scope>NUCLEOTIDE SEQUENCE [LARGE SCALE GENOMIC DNA]</scope>
    <source>
        <strain evidence="2 3">NPDC045705</strain>
    </source>
</reference>
<dbReference type="InterPro" id="IPR011044">
    <property type="entry name" value="Quino_amine_DH_bsu"/>
</dbReference>
<accession>A0ABV3CSG7</accession>
<dbReference type="SUPFAM" id="SSF50969">
    <property type="entry name" value="YVTN repeat-like/Quinoprotein amine dehydrogenase"/>
    <property type="match status" value="1"/>
</dbReference>
<protein>
    <submittedName>
        <fullName evidence="2">Ig-like domain repeat protein</fullName>
    </submittedName>
</protein>
<organism evidence="2 3">
    <name type="scientific">Streptomyces exfoliatus</name>
    <name type="common">Streptomyces hydrogenans</name>
    <dbReference type="NCBI Taxonomy" id="1905"/>
    <lineage>
        <taxon>Bacteria</taxon>
        <taxon>Bacillati</taxon>
        <taxon>Actinomycetota</taxon>
        <taxon>Actinomycetes</taxon>
        <taxon>Kitasatosporales</taxon>
        <taxon>Streptomycetaceae</taxon>
        <taxon>Streptomyces</taxon>
    </lineage>
</organism>
<comment type="caution">
    <text evidence="2">The sequence shown here is derived from an EMBL/GenBank/DDBJ whole genome shotgun (WGS) entry which is preliminary data.</text>
</comment>
<keyword evidence="3" id="KW-1185">Reference proteome</keyword>
<dbReference type="Proteomes" id="UP001551210">
    <property type="component" value="Unassembled WGS sequence"/>
</dbReference>
<feature type="signal peptide" evidence="1">
    <location>
        <begin position="1"/>
        <end position="22"/>
    </location>
</feature>
<keyword evidence="1" id="KW-0732">Signal</keyword>
<feature type="chain" id="PRO_5045728914" evidence="1">
    <location>
        <begin position="23"/>
        <end position="653"/>
    </location>
</feature>
<evidence type="ECO:0000313" key="2">
    <source>
        <dbReference type="EMBL" id="MEU7293134.1"/>
    </source>
</evidence>
<dbReference type="RefSeq" id="WP_359205531.1">
    <property type="nucleotide sequence ID" value="NZ_JBEZAM010000007.1"/>
</dbReference>
<dbReference type="EMBL" id="JBEZAM010000007">
    <property type="protein sequence ID" value="MEU7293134.1"/>
    <property type="molecule type" value="Genomic_DNA"/>
</dbReference>
<dbReference type="Gene3D" id="2.130.10.10">
    <property type="entry name" value="YVTN repeat-like/Quinoprotein amine dehydrogenase"/>
    <property type="match status" value="1"/>
</dbReference>
<name>A0ABV3CSG7_STREX</name>